<evidence type="ECO:0000313" key="2">
    <source>
        <dbReference type="Proteomes" id="UP000216442"/>
    </source>
</evidence>
<name>A0A271LAT5_9HYPH</name>
<evidence type="ECO:0000313" key="1">
    <source>
        <dbReference type="EMBL" id="PAQ05213.1"/>
    </source>
</evidence>
<proteinExistence type="predicted"/>
<protein>
    <submittedName>
        <fullName evidence="1">Uncharacterized protein</fullName>
    </submittedName>
</protein>
<keyword evidence="2" id="KW-1185">Reference proteome</keyword>
<reference evidence="1 2" key="1">
    <citation type="submission" date="2017-08" db="EMBL/GenBank/DDBJ databases">
        <title>Mesorhizobium wenxinae sp. nov., a novel rhizobial species isolated from root nodules of chickpea (Cicer arietinum L.).</title>
        <authorList>
            <person name="Zhang J."/>
        </authorList>
    </citation>
    <scope>NUCLEOTIDE SEQUENCE [LARGE SCALE GENOMIC DNA]</scope>
    <source>
        <strain evidence="1 2">SDW018</strain>
    </source>
</reference>
<sequence length="69" mass="7023">MRASTSASLGQLDLRRSGADLGGGQSGTEKAIAAAVSDIAKATTSSAQIPDKARYAGWIHAALRGGLFY</sequence>
<dbReference type="Proteomes" id="UP000216442">
    <property type="component" value="Unassembled WGS sequence"/>
</dbReference>
<gene>
    <name evidence="1" type="ORF">CIT26_30905</name>
</gene>
<organism evidence="1 2">
    <name type="scientific">Mesorhizobium temperatum</name>
    <dbReference type="NCBI Taxonomy" id="241416"/>
    <lineage>
        <taxon>Bacteria</taxon>
        <taxon>Pseudomonadati</taxon>
        <taxon>Pseudomonadota</taxon>
        <taxon>Alphaproteobacteria</taxon>
        <taxon>Hyphomicrobiales</taxon>
        <taxon>Phyllobacteriaceae</taxon>
        <taxon>Mesorhizobium</taxon>
    </lineage>
</organism>
<dbReference type="AlphaFoldDB" id="A0A271LAT5"/>
<dbReference type="EMBL" id="NPKJ01000073">
    <property type="protein sequence ID" value="PAQ05213.1"/>
    <property type="molecule type" value="Genomic_DNA"/>
</dbReference>
<accession>A0A271LAT5</accession>
<comment type="caution">
    <text evidence="1">The sequence shown here is derived from an EMBL/GenBank/DDBJ whole genome shotgun (WGS) entry which is preliminary data.</text>
</comment>